<dbReference type="RefSeq" id="XP_051360128.1">
    <property type="nucleotide sequence ID" value="XM_051508787.1"/>
</dbReference>
<protein>
    <submittedName>
        <fullName evidence="1">Uncharacterized protein</fullName>
    </submittedName>
</protein>
<dbReference type="AlphaFoldDB" id="A0A9Q0BBF8"/>
<reference evidence="1" key="1">
    <citation type="journal article" date="2021" name="J Fungi (Basel)">
        <title>Genomic and Metabolomic Analyses of the Marine Fungus Emericellopsis cladophorae: Insights into Saltwater Adaptability Mechanisms and Its Biosynthetic Potential.</title>
        <authorList>
            <person name="Goncalves M.F.M."/>
            <person name="Hilario S."/>
            <person name="Van de Peer Y."/>
            <person name="Esteves A.C."/>
            <person name="Alves A."/>
        </authorList>
    </citation>
    <scope>NUCLEOTIDE SEQUENCE</scope>
    <source>
        <strain evidence="1">MUM 19.33</strain>
    </source>
</reference>
<dbReference type="GeneID" id="75827521"/>
<evidence type="ECO:0000313" key="2">
    <source>
        <dbReference type="Proteomes" id="UP001055219"/>
    </source>
</evidence>
<organism evidence="1 2">
    <name type="scientific">Emericellopsis cladophorae</name>
    <dbReference type="NCBI Taxonomy" id="2686198"/>
    <lineage>
        <taxon>Eukaryota</taxon>
        <taxon>Fungi</taxon>
        <taxon>Dikarya</taxon>
        <taxon>Ascomycota</taxon>
        <taxon>Pezizomycotina</taxon>
        <taxon>Sordariomycetes</taxon>
        <taxon>Hypocreomycetidae</taxon>
        <taxon>Hypocreales</taxon>
        <taxon>Bionectriaceae</taxon>
        <taxon>Emericellopsis</taxon>
    </lineage>
</organism>
<name>A0A9Q0BBF8_9HYPO</name>
<sequence length="252" mass="27987">MSTSSEPNQNIRGYEPGEIAAKGCVTVDIVIADLGVTLQALIDSQYVDSKTMSHRPGIILKYLPYLYDGITGKLLTGGLYLFDTYEDAKDYIRWASEEFEVGEPKVKFTEQPMFKSFTDQVWKTWSCSEPDAEPKLQSLYAKVKNAAETGNAASVWLLYDPSTRKVGLQLAFRKQGVAEPSAAARDLRDAGWTALGDVLSQQLHLKPLFDRTGVLLTLWLPRSRAAGGSELAIPYYPVVPDISHNYFRGSTH</sequence>
<dbReference type="Proteomes" id="UP001055219">
    <property type="component" value="Unassembled WGS sequence"/>
</dbReference>
<keyword evidence="2" id="KW-1185">Reference proteome</keyword>
<reference evidence="1" key="2">
    <citation type="submission" date="2022-07" db="EMBL/GenBank/DDBJ databases">
        <authorList>
            <person name="Goncalves M.F.M."/>
            <person name="Hilario S."/>
            <person name="Van De Peer Y."/>
            <person name="Esteves A.C."/>
            <person name="Alves A."/>
        </authorList>
    </citation>
    <scope>NUCLEOTIDE SEQUENCE</scope>
    <source>
        <strain evidence="1">MUM 19.33</strain>
    </source>
</reference>
<proteinExistence type="predicted"/>
<dbReference type="OrthoDB" id="3885040at2759"/>
<gene>
    <name evidence="1" type="ORF">J7T54_001002</name>
</gene>
<evidence type="ECO:0000313" key="1">
    <source>
        <dbReference type="EMBL" id="KAI6779272.1"/>
    </source>
</evidence>
<comment type="caution">
    <text evidence="1">The sequence shown here is derived from an EMBL/GenBank/DDBJ whole genome shotgun (WGS) entry which is preliminary data.</text>
</comment>
<dbReference type="EMBL" id="JAGIXG020000049">
    <property type="protein sequence ID" value="KAI6779272.1"/>
    <property type="molecule type" value="Genomic_DNA"/>
</dbReference>
<accession>A0A9Q0BBF8</accession>